<dbReference type="RefSeq" id="WP_216438492.1">
    <property type="nucleotide sequence ID" value="NZ_JAHLQF010000002.1"/>
</dbReference>
<evidence type="ECO:0000313" key="1">
    <source>
        <dbReference type="EMBL" id="MBU5483994.1"/>
    </source>
</evidence>
<reference evidence="1 2" key="1">
    <citation type="submission" date="2021-06" db="EMBL/GenBank/DDBJ databases">
        <authorList>
            <person name="Sun Q."/>
            <person name="Li D."/>
        </authorList>
    </citation>
    <scope>NUCLEOTIDE SEQUENCE [LARGE SCALE GENOMIC DNA]</scope>
    <source>
        <strain evidence="1 2">MSJ-11</strain>
    </source>
</reference>
<comment type="caution">
    <text evidence="1">The sequence shown here is derived from an EMBL/GenBank/DDBJ whole genome shotgun (WGS) entry which is preliminary data.</text>
</comment>
<accession>A0ABS6EFJ4</accession>
<evidence type="ECO:0008006" key="3">
    <source>
        <dbReference type="Google" id="ProtNLM"/>
    </source>
</evidence>
<name>A0ABS6EFJ4_9CLOT</name>
<evidence type="ECO:0000313" key="2">
    <source>
        <dbReference type="Proteomes" id="UP000726170"/>
    </source>
</evidence>
<keyword evidence="2" id="KW-1185">Reference proteome</keyword>
<sequence length="293" mass="33992">MKVLFCNIGWMKEYKGISEDDTIASITTKSDKNGKDAEQYNFLNLDGYYYGYASTKSGSKKKAELQLEEIDPKEEGTEFLDDVLVIWVAKRPNDKAGSRIIGWYKNARVYRNYKENSLGLYNIRAKVKDSLLIPPMHRSYLIYPARIIGAGKGMGQSNIWFAKGEEAKEILENSISYINDYSYERFDDHITEDQLNFITRDKLDSIDSYFKKGEELLHINPLKTVQYCNKIIDEKGEDLDILYNKALGLEKLRFYSKARELLKHILEKDESHKEAKAKFENINKLLKDIDEVS</sequence>
<dbReference type="Proteomes" id="UP000726170">
    <property type="component" value="Unassembled WGS sequence"/>
</dbReference>
<proteinExistence type="predicted"/>
<protein>
    <recommendedName>
        <fullName evidence="3">Tetratricopeptide repeat protein</fullName>
    </recommendedName>
</protein>
<dbReference type="EMBL" id="JAHLQF010000002">
    <property type="protein sequence ID" value="MBU5483994.1"/>
    <property type="molecule type" value="Genomic_DNA"/>
</dbReference>
<organism evidence="1 2">
    <name type="scientific">Clostridium mobile</name>
    <dbReference type="NCBI Taxonomy" id="2841512"/>
    <lineage>
        <taxon>Bacteria</taxon>
        <taxon>Bacillati</taxon>
        <taxon>Bacillota</taxon>
        <taxon>Clostridia</taxon>
        <taxon>Eubacteriales</taxon>
        <taxon>Clostridiaceae</taxon>
        <taxon>Clostridium</taxon>
    </lineage>
</organism>
<gene>
    <name evidence="1" type="ORF">KQI86_06600</name>
</gene>